<evidence type="ECO:0000313" key="3">
    <source>
        <dbReference type="Proteomes" id="UP000230000"/>
    </source>
</evidence>
<evidence type="ECO:0000256" key="1">
    <source>
        <dbReference type="SAM" id="Phobius"/>
    </source>
</evidence>
<keyword evidence="1" id="KW-1133">Transmembrane helix</keyword>
<keyword evidence="3" id="KW-1185">Reference proteome</keyword>
<evidence type="ECO:0000313" key="2">
    <source>
        <dbReference type="EMBL" id="PJJ76542.1"/>
    </source>
</evidence>
<keyword evidence="1" id="KW-0472">Membrane</keyword>
<gene>
    <name evidence="2" type="ORF">BXY57_2170</name>
</gene>
<organism evidence="2 3">
    <name type="scientific">Thermoflavifilum aggregans</name>
    <dbReference type="NCBI Taxonomy" id="454188"/>
    <lineage>
        <taxon>Bacteria</taxon>
        <taxon>Pseudomonadati</taxon>
        <taxon>Bacteroidota</taxon>
        <taxon>Chitinophagia</taxon>
        <taxon>Chitinophagales</taxon>
        <taxon>Chitinophagaceae</taxon>
        <taxon>Thermoflavifilum</taxon>
    </lineage>
</organism>
<name>A0A2M9CXA4_9BACT</name>
<dbReference type="RefSeq" id="WP_157853895.1">
    <property type="nucleotide sequence ID" value="NZ_PGFG01000001.1"/>
</dbReference>
<keyword evidence="1" id="KW-0812">Transmembrane</keyword>
<accession>A0A2M9CXA4</accession>
<dbReference type="Proteomes" id="UP000230000">
    <property type="component" value="Unassembled WGS sequence"/>
</dbReference>
<proteinExistence type="predicted"/>
<dbReference type="EMBL" id="PGFG01000001">
    <property type="protein sequence ID" value="PJJ76542.1"/>
    <property type="molecule type" value="Genomic_DNA"/>
</dbReference>
<protein>
    <submittedName>
        <fullName evidence="2">Uncharacterized protein</fullName>
    </submittedName>
</protein>
<feature type="transmembrane region" description="Helical" evidence="1">
    <location>
        <begin position="7"/>
        <end position="27"/>
    </location>
</feature>
<comment type="caution">
    <text evidence="2">The sequence shown here is derived from an EMBL/GenBank/DDBJ whole genome shotgun (WGS) entry which is preliminary data.</text>
</comment>
<dbReference type="OrthoDB" id="610933at2"/>
<sequence length="1296" mass="150380">MRKRQTAYLIACIFLMLVIFLFIRFWMLQHAENLIRQLVNTQTQGMYDLQIQKLHLDNNLHVIRLKQVTLKAYDQNRSHPRFILQIPYLYLSIQRIPALILNRALYIDSIYCQSPSLHIGLKAFAASDSSLSLAAQMDEIYLQIQKILNLLQIEKMQIAQGELIFSAYPDHPDSAATRIQKIGLQIRHFKIDSTIIKQQQKRKLLSNQVIFHLGSQTIFLNHQQEKISFDDFYLSTVDSACHIRKLSFYAHAKDKAVSSYAFSADELYFKKNQFNELYFNKTFQSDSLMIRHARVELQVNLNISAHPIIKDTSRLLEAVLSRVADRASVHHVVIQDAEVQVHAGTTSTQYVFQTGKQQLNLHEVVFDARSKNPFSIQQASLNMQHYTFQSSDSSWIFTLQQMILHQDTLMFVMPDLHHQNLQTGGQFHLLASKIFIPDLDLNRLISRQGTGAHEIVFDQPEIHIFRKTALLAGKQMHFIPKKFIRSFSLLQGIRVIYLHDGTIDLLTPTHNVQASHVNGSIGFPFTLWPPASSTVHLQMDLVNFNLNQDQKQNAANGYAKNLTIDNQQFHADEFQIQRSHDLFSCEGCNIAFGMPAYDSSYATQKHDWLIASSGWQKANIQIHRNDTSSSISSGLSPSFLISHLSGRNTVFHLQADHTQSQDVLLDCTHIRLDSFYHDQHQWSLHDFLVAGNQGKITTGNLHIQFGNFNWQRDTVSLIHDIHIRSLLDSLLEIDIPLIAWKHEKDSTDLHALYRHLQYLRLDSPHIVIQQETVNPLSSTHRRDRIPVHSMQIDSVHIQHGMVAFMRYDSLRPAQPDLQIRYVADGWIHKLDIVEDPSEKRFNIQHLYTDLQDLHVQAYHRSTQREHQTTANADHMQLSASDFAYQPSTHHWQAFIDSCAFHDLEISNDTYQIRSSGKLYAFHLSNPHAESFMDHAIAASPHHKLHLYSIAYQNPKLIFRGWNATYQADRQLLEIDSVHIHPVKNREDFIKQLQTQKDYVQFYSHQWKLQHFEPLSWVRDRMIVADTFDVYHPVVYVYRDKRLPLDVQQIKPLPSEVPDRLPFKLNIDQWNIHQGFASYTEISAQTGQPGTVWFNDIDAHISPVISDIHQHTFDTANAYLQIFATGRLMNQPLIRLNYVESRYSPLHLFSLHVQSSPFAFNLFNPILESWFHARVISGNITSADMQAKGNMYMMLGSMNLYYDQLKISLNREKDSTGKKLYSGFENFMANLVLRSENYHRTGLVFYRRNPHLSFFNYWVKGVESGIGSSIMGNKWNRAYRHHYKKLIREYPAYKQGL</sequence>
<reference evidence="2 3" key="1">
    <citation type="submission" date="2017-11" db="EMBL/GenBank/DDBJ databases">
        <title>Genomic Encyclopedia of Archaeal and Bacterial Type Strains, Phase II (KMG-II): From Individual Species to Whole Genera.</title>
        <authorList>
            <person name="Goeker M."/>
        </authorList>
    </citation>
    <scope>NUCLEOTIDE SEQUENCE [LARGE SCALE GENOMIC DNA]</scope>
    <source>
        <strain evidence="2 3">DSM 27268</strain>
    </source>
</reference>